<dbReference type="RefSeq" id="XP_014178460.1">
    <property type="nucleotide sequence ID" value="XM_014322985.1"/>
</dbReference>
<proteinExistence type="predicted"/>
<evidence type="ECO:0000313" key="2">
    <source>
        <dbReference type="Proteomes" id="UP000002748"/>
    </source>
</evidence>
<dbReference type="Proteomes" id="UP000002748">
    <property type="component" value="Unassembled WGS sequence"/>
</dbReference>
<dbReference type="Gene3D" id="1.25.10.10">
    <property type="entry name" value="Leucine-rich Repeat Variant"/>
    <property type="match status" value="1"/>
</dbReference>
<dbReference type="KEGG" id="tasa:A1Q1_04747"/>
<dbReference type="GeneID" id="25988259"/>
<comment type="caution">
    <text evidence="1">The sequence shown here is derived from an EMBL/GenBank/DDBJ whole genome shotgun (WGS) entry which is preliminary data.</text>
</comment>
<reference evidence="1 2" key="1">
    <citation type="journal article" date="2012" name="Eukaryot. Cell">
        <title>Draft genome sequence of CBS 2479, the standard type strain of Trichosporon asahii.</title>
        <authorList>
            <person name="Yang R.Y."/>
            <person name="Li H.T."/>
            <person name="Zhu H."/>
            <person name="Zhou G.P."/>
            <person name="Wang M."/>
            <person name="Wang L."/>
        </authorList>
    </citation>
    <scope>NUCLEOTIDE SEQUENCE [LARGE SCALE GENOMIC DNA]</scope>
    <source>
        <strain evidence="2">ATCC 90039 / CBS 2479 / JCM 2466 / KCTC 7840 / NCYC 2677 / UAMH 7654</strain>
    </source>
</reference>
<evidence type="ECO:0000313" key="1">
    <source>
        <dbReference type="EMBL" id="EJT46650.1"/>
    </source>
</evidence>
<evidence type="ECO:0008006" key="3">
    <source>
        <dbReference type="Google" id="ProtNLM"/>
    </source>
</evidence>
<protein>
    <recommendedName>
        <fullName evidence="3">Importin N-terminal domain-containing protein</fullName>
    </recommendedName>
</protein>
<dbReference type="OrthoDB" id="435593at2759"/>
<sequence length="89" mass="9944">MATPQQDQATATVLQALQALYHDPDSNAKKRANEWLEEFQHSVSAPITSDVFGSQTIEIGRHHADPSRDPRLSYLIYPSANSYDVEGRC</sequence>
<dbReference type="InterPro" id="IPR011989">
    <property type="entry name" value="ARM-like"/>
</dbReference>
<organism evidence="1 2">
    <name type="scientific">Trichosporon asahii var. asahii (strain ATCC 90039 / CBS 2479 / JCM 2466 / KCTC 7840 / NBRC 103889/ NCYC 2677 / UAMH 7654)</name>
    <name type="common">Yeast</name>
    <dbReference type="NCBI Taxonomy" id="1186058"/>
    <lineage>
        <taxon>Eukaryota</taxon>
        <taxon>Fungi</taxon>
        <taxon>Dikarya</taxon>
        <taxon>Basidiomycota</taxon>
        <taxon>Agaricomycotina</taxon>
        <taxon>Tremellomycetes</taxon>
        <taxon>Trichosporonales</taxon>
        <taxon>Trichosporonaceae</taxon>
        <taxon>Trichosporon</taxon>
    </lineage>
</organism>
<gene>
    <name evidence="1" type="ORF">A1Q1_04747</name>
</gene>
<name>J4U883_TRIAS</name>
<accession>J4U883</accession>
<dbReference type="HOGENOM" id="CLU_2456360_0_0_1"/>
<dbReference type="EMBL" id="ALBS01000282">
    <property type="protein sequence ID" value="EJT46650.1"/>
    <property type="molecule type" value="Genomic_DNA"/>
</dbReference>
<dbReference type="VEuPathDB" id="FungiDB:A1Q1_04747"/>
<dbReference type="AlphaFoldDB" id="J4U883"/>